<evidence type="ECO:0000256" key="2">
    <source>
        <dbReference type="ARBA" id="ARBA00022737"/>
    </source>
</evidence>
<evidence type="ECO:0000256" key="4">
    <source>
        <dbReference type="PROSITE-ProRule" id="PRU10141"/>
    </source>
</evidence>
<dbReference type="InterPro" id="IPR017441">
    <property type="entry name" value="Protein_kinase_ATP_BS"/>
</dbReference>
<keyword evidence="6" id="KW-0723">Serine/threonine-protein kinase</keyword>
<dbReference type="OrthoDB" id="500858at2"/>
<dbReference type="InterPro" id="IPR001680">
    <property type="entry name" value="WD40_rpt"/>
</dbReference>
<feature type="repeat" description="WD" evidence="3">
    <location>
        <begin position="437"/>
        <end position="468"/>
    </location>
</feature>
<dbReference type="AlphaFoldDB" id="A0A3N6PFW9"/>
<dbReference type="PRINTS" id="PR00320">
    <property type="entry name" value="GPROTEINBRPT"/>
</dbReference>
<keyword evidence="6" id="KW-0808">Transferase</keyword>
<keyword evidence="1 3" id="KW-0853">WD repeat</keyword>
<evidence type="ECO:0000313" key="6">
    <source>
        <dbReference type="EMBL" id="RQH47208.1"/>
    </source>
</evidence>
<dbReference type="InterPro" id="IPR036322">
    <property type="entry name" value="WD40_repeat_dom_sf"/>
</dbReference>
<protein>
    <submittedName>
        <fullName evidence="6">Serine/threonine protein kinase</fullName>
    </submittedName>
</protein>
<dbReference type="InterPro" id="IPR019775">
    <property type="entry name" value="WD40_repeat_CS"/>
</dbReference>
<feature type="domain" description="Protein kinase" evidence="5">
    <location>
        <begin position="34"/>
        <end position="304"/>
    </location>
</feature>
<dbReference type="Gene3D" id="1.10.510.10">
    <property type="entry name" value="Transferase(Phosphotransferase) domain 1"/>
    <property type="match status" value="1"/>
</dbReference>
<dbReference type="InterPro" id="IPR015943">
    <property type="entry name" value="WD40/YVTN_repeat-like_dom_sf"/>
</dbReference>
<dbReference type="PROSITE" id="PS50011">
    <property type="entry name" value="PROTEIN_KINASE_DOM"/>
    <property type="match status" value="1"/>
</dbReference>
<feature type="repeat" description="WD" evidence="3">
    <location>
        <begin position="342"/>
        <end position="383"/>
    </location>
</feature>
<dbReference type="PANTHER" id="PTHR14604:SF4">
    <property type="entry name" value="F-BOX DOMAIN-CONTAINING PROTEIN"/>
    <property type="match status" value="1"/>
</dbReference>
<name>A0A3N6PFW9_9CYAN</name>
<dbReference type="EMBL" id="RCBY01000037">
    <property type="protein sequence ID" value="RQH47208.1"/>
    <property type="molecule type" value="Genomic_DNA"/>
</dbReference>
<feature type="repeat" description="WD" evidence="3">
    <location>
        <begin position="468"/>
        <end position="509"/>
    </location>
</feature>
<evidence type="ECO:0000259" key="5">
    <source>
        <dbReference type="PROSITE" id="PS50011"/>
    </source>
</evidence>
<dbReference type="PROSITE" id="PS50082">
    <property type="entry name" value="WD_REPEATS_2"/>
    <property type="match status" value="7"/>
</dbReference>
<dbReference type="SMART" id="SM00220">
    <property type="entry name" value="S_TKc"/>
    <property type="match status" value="1"/>
</dbReference>
<keyword evidence="4" id="KW-0547">Nucleotide-binding</keyword>
<reference evidence="6 7" key="1">
    <citation type="journal article" date="2018" name="ACS Chem. Biol.">
        <title>Ketoreductase domain dysfunction expands chemodiversity: malyngamide biosynthesis in the cyanobacterium Okeania hirsuta.</title>
        <authorList>
            <person name="Moss N.A."/>
            <person name="Leao T."/>
            <person name="Rankin M."/>
            <person name="McCullough T.M."/>
            <person name="Qu P."/>
            <person name="Korobeynikov A."/>
            <person name="Smith J.L."/>
            <person name="Gerwick L."/>
            <person name="Gerwick W.H."/>
        </authorList>
    </citation>
    <scope>NUCLEOTIDE SEQUENCE [LARGE SCALE GENOMIC DNA]</scope>
    <source>
        <strain evidence="6 7">PAB10Feb10-1</strain>
    </source>
</reference>
<evidence type="ECO:0000313" key="7">
    <source>
        <dbReference type="Proteomes" id="UP000269154"/>
    </source>
</evidence>
<dbReference type="GO" id="GO:0005524">
    <property type="term" value="F:ATP binding"/>
    <property type="evidence" value="ECO:0007669"/>
    <property type="project" value="UniProtKB-UniRule"/>
</dbReference>
<feature type="repeat" description="WD" evidence="3">
    <location>
        <begin position="593"/>
        <end position="627"/>
    </location>
</feature>
<dbReference type="InterPro" id="IPR000719">
    <property type="entry name" value="Prot_kinase_dom"/>
</dbReference>
<keyword evidence="7" id="KW-1185">Reference proteome</keyword>
<keyword evidence="6" id="KW-0418">Kinase</keyword>
<organism evidence="6 7">
    <name type="scientific">Okeania hirsuta</name>
    <dbReference type="NCBI Taxonomy" id="1458930"/>
    <lineage>
        <taxon>Bacteria</taxon>
        <taxon>Bacillati</taxon>
        <taxon>Cyanobacteriota</taxon>
        <taxon>Cyanophyceae</taxon>
        <taxon>Oscillatoriophycideae</taxon>
        <taxon>Oscillatoriales</taxon>
        <taxon>Microcoleaceae</taxon>
        <taxon>Okeania</taxon>
    </lineage>
</organism>
<keyword evidence="2" id="KW-0677">Repeat</keyword>
<dbReference type="PANTHER" id="PTHR14604">
    <property type="entry name" value="WD40 REPEAT PF20"/>
    <property type="match status" value="1"/>
</dbReference>
<dbReference type="InterPro" id="IPR050995">
    <property type="entry name" value="WD-F-box_domain-protein"/>
</dbReference>
<feature type="binding site" evidence="4">
    <location>
        <position position="65"/>
    </location>
    <ligand>
        <name>ATP</name>
        <dbReference type="ChEBI" id="CHEBI:30616"/>
    </ligand>
</feature>
<dbReference type="InterPro" id="IPR011009">
    <property type="entry name" value="Kinase-like_dom_sf"/>
</dbReference>
<dbReference type="CDD" id="cd14014">
    <property type="entry name" value="STKc_PknB_like"/>
    <property type="match status" value="1"/>
</dbReference>
<evidence type="ECO:0000256" key="3">
    <source>
        <dbReference type="PROSITE-ProRule" id="PRU00221"/>
    </source>
</evidence>
<dbReference type="PROSITE" id="PS00678">
    <property type="entry name" value="WD_REPEATS_1"/>
    <property type="match status" value="2"/>
</dbReference>
<dbReference type="SUPFAM" id="SSF50978">
    <property type="entry name" value="WD40 repeat-like"/>
    <property type="match status" value="1"/>
</dbReference>
<dbReference type="Pfam" id="PF00400">
    <property type="entry name" value="WD40"/>
    <property type="match status" value="7"/>
</dbReference>
<dbReference type="Proteomes" id="UP000269154">
    <property type="component" value="Unassembled WGS sequence"/>
</dbReference>
<dbReference type="SMART" id="SM00320">
    <property type="entry name" value="WD40"/>
    <property type="match status" value="7"/>
</dbReference>
<dbReference type="Gene3D" id="2.130.10.10">
    <property type="entry name" value="YVTN repeat-like/Quinoprotein amine dehydrogenase"/>
    <property type="match status" value="3"/>
</dbReference>
<dbReference type="PROSITE" id="PS00107">
    <property type="entry name" value="PROTEIN_KINASE_ATP"/>
    <property type="match status" value="1"/>
</dbReference>
<accession>A0A3N6PFW9</accession>
<dbReference type="CDD" id="cd00200">
    <property type="entry name" value="WD40"/>
    <property type="match status" value="1"/>
</dbReference>
<gene>
    <name evidence="6" type="ORF">D5R40_09190</name>
</gene>
<dbReference type="PROSITE" id="PS50294">
    <property type="entry name" value="WD_REPEATS_REGION"/>
    <property type="match status" value="6"/>
</dbReference>
<feature type="repeat" description="WD" evidence="3">
    <location>
        <begin position="510"/>
        <end position="551"/>
    </location>
</feature>
<dbReference type="InterPro" id="IPR020472">
    <property type="entry name" value="WD40_PAC1"/>
</dbReference>
<proteinExistence type="predicted"/>
<dbReference type="GO" id="GO:0004674">
    <property type="term" value="F:protein serine/threonine kinase activity"/>
    <property type="evidence" value="ECO:0007669"/>
    <property type="project" value="UniProtKB-KW"/>
</dbReference>
<dbReference type="RefSeq" id="WP_124154526.1">
    <property type="nucleotide sequence ID" value="NZ_CAWOLW010000301.1"/>
</dbReference>
<feature type="repeat" description="WD" evidence="3">
    <location>
        <begin position="390"/>
        <end position="424"/>
    </location>
</feature>
<comment type="caution">
    <text evidence="6">The sequence shown here is derived from an EMBL/GenBank/DDBJ whole genome shotgun (WGS) entry which is preliminary data.</text>
</comment>
<dbReference type="SUPFAM" id="SSF56112">
    <property type="entry name" value="Protein kinase-like (PK-like)"/>
    <property type="match status" value="1"/>
</dbReference>
<dbReference type="Pfam" id="PF00069">
    <property type="entry name" value="Pkinase"/>
    <property type="match status" value="1"/>
</dbReference>
<evidence type="ECO:0000256" key="1">
    <source>
        <dbReference type="ARBA" id="ARBA00022574"/>
    </source>
</evidence>
<sequence>MNYCLKENCKNPNSPPEARICLPCGSMLLLKDRYRAIKMIGQGGFSKTYLAVDQDKPSKPPCIIKQFYFISQNEVDIKRGIALFEKEAEKLDTLGKHPQIAELLANLHDDYCQYLVQEFIPGKNLAQVLETEGIFSEYQIRELLNSLLPVLEFIHSHNIIHQDIKPENIIRRLPSNSAYQAGIKGQFVLVDFDVAKQLTGTPIFKPGTILCTPEYVAPEQLKGRANFASDLYSLGVTCINLLTNISPFKLFDTGENKWVWRDYLIDNPISKELGNILDKLITAATNKRYKSATDVLKDLNYGKLPPPPTQSLLQFSFPKISLKDTNYVPGLHLYSWGKPQTISGHLSSVSSVAISPDNQMIASGSFDRTIKLWKLSTGELLDSFVASNIVLSIAFNPQSNILAIGNVGGIINIWDLATGTISCSLSRHSDSIVSMPVVFSSNGDFIASGSDDRTIKIWHQETCQLLYSIKNSRGINVVAFSPDGKILASGSSDNVIKLWEVETGNLIDKLIGHTRDINTIAFSPDGKVLVSGSSDKTIKLWSVEKCQLIKTITGHSDWVRSVICLDKKTIISGSADKTIKIWEMKTGEVIKTLNGHTKDVNSVAISGYDNTIVSGSSDNTVKIWRCE</sequence>
<feature type="repeat" description="WD" evidence="3">
    <location>
        <begin position="552"/>
        <end position="592"/>
    </location>
</feature>
<keyword evidence="4" id="KW-0067">ATP-binding</keyword>